<dbReference type="EMBL" id="CP021084">
    <property type="protein sequence ID" value="ASN83277.1"/>
    <property type="molecule type" value="Genomic_DNA"/>
</dbReference>
<sequence>MLDITRFPFALIGTTAQGEAMYSGESRDDALALTLVVQHSGTYALTATTLDTYHMHTVQATAATPQQALDDAFNRLCEPDTSRDGFHYRGAGENNTAIYAKGFDESLTGYLHVHQDGTFGLYLASTDSEGQTSEAPHYGFGQTPEQAIEHAFSSFNGLFEQLDFTTSFPVREVDDLL</sequence>
<protein>
    <submittedName>
        <fullName evidence="1">Uncharacterized protein</fullName>
    </submittedName>
</protein>
<keyword evidence="2" id="KW-1185">Reference proteome</keyword>
<dbReference type="RefSeq" id="WP_027462720.1">
    <property type="nucleotide sequence ID" value="NZ_CP021084.1"/>
</dbReference>
<dbReference type="AlphaFoldDB" id="A0A221T2X7"/>
<evidence type="ECO:0000313" key="1">
    <source>
        <dbReference type="EMBL" id="ASN83277.1"/>
    </source>
</evidence>
<geneLocation type="plasmid" evidence="2">
    <name>pdfi3</name>
</geneLocation>
<reference evidence="1 2" key="1">
    <citation type="submission" date="2017-05" db="EMBL/GenBank/DDBJ databases">
        <title>The complete genome sequence of Deinococcus ficus isolated from the rhizosphere of the Ficus religiosa L. in Taiwan.</title>
        <authorList>
            <person name="Wu K.-M."/>
            <person name="Liao T.-L."/>
            <person name="Liu Y.-M."/>
            <person name="Young C.-C."/>
            <person name="Tsai S.-F."/>
        </authorList>
    </citation>
    <scope>NUCLEOTIDE SEQUENCE [LARGE SCALE GENOMIC DNA]</scope>
    <source>
        <strain evidence="1 2">CC-FR2-10</strain>
        <plasmid evidence="2">pdfi3</plasmid>
    </source>
</reference>
<dbReference type="Proteomes" id="UP000259030">
    <property type="component" value="Plasmid pDFI3"/>
</dbReference>
<name>A0A221T2X7_9DEIO</name>
<keyword evidence="1" id="KW-0614">Plasmid</keyword>
<accession>A0A221T2X7</accession>
<gene>
    <name evidence="1" type="ORF">DFI_18945</name>
</gene>
<dbReference type="KEGG" id="dfc:DFI_18945"/>
<organism evidence="1 2">
    <name type="scientific">Deinococcus ficus</name>
    <dbReference type="NCBI Taxonomy" id="317577"/>
    <lineage>
        <taxon>Bacteria</taxon>
        <taxon>Thermotogati</taxon>
        <taxon>Deinococcota</taxon>
        <taxon>Deinococci</taxon>
        <taxon>Deinococcales</taxon>
        <taxon>Deinococcaceae</taxon>
        <taxon>Deinococcus</taxon>
    </lineage>
</organism>
<evidence type="ECO:0000313" key="2">
    <source>
        <dbReference type="Proteomes" id="UP000259030"/>
    </source>
</evidence>
<proteinExistence type="predicted"/>